<feature type="domain" description="Sulfatase-modifying factor enzyme-like" evidence="2">
    <location>
        <begin position="42"/>
        <end position="228"/>
    </location>
</feature>
<organism evidence="3 4">
    <name type="scientific">Candidatus Mucispirillum faecigallinarum</name>
    <dbReference type="NCBI Taxonomy" id="2838699"/>
    <lineage>
        <taxon>Bacteria</taxon>
        <taxon>Pseudomonadati</taxon>
        <taxon>Deferribacterota</taxon>
        <taxon>Deferribacteres</taxon>
        <taxon>Deferribacterales</taxon>
        <taxon>Mucispirillaceae</taxon>
        <taxon>Mucispirillum</taxon>
    </lineage>
</organism>
<dbReference type="Proteomes" id="UP000824176">
    <property type="component" value="Unassembled WGS sequence"/>
</dbReference>
<dbReference type="InterPro" id="IPR005532">
    <property type="entry name" value="SUMF_dom"/>
</dbReference>
<protein>
    <submittedName>
        <fullName evidence="3">SUMF1/EgtB/PvdO family nonheme iron enzyme</fullName>
    </submittedName>
</protein>
<reference evidence="3" key="2">
    <citation type="submission" date="2021-04" db="EMBL/GenBank/DDBJ databases">
        <authorList>
            <person name="Gilroy R."/>
        </authorList>
    </citation>
    <scope>NUCLEOTIDE SEQUENCE</scope>
    <source>
        <strain evidence="3">ChiW4-1371</strain>
    </source>
</reference>
<evidence type="ECO:0000259" key="2">
    <source>
        <dbReference type="Pfam" id="PF03781"/>
    </source>
</evidence>
<feature type="compositionally biased region" description="Basic and acidic residues" evidence="1">
    <location>
        <begin position="303"/>
        <end position="316"/>
    </location>
</feature>
<evidence type="ECO:0000256" key="1">
    <source>
        <dbReference type="SAM" id="MobiDB-lite"/>
    </source>
</evidence>
<dbReference type="Gene3D" id="3.90.1580.10">
    <property type="entry name" value="paralog of FGE (formylglycine-generating enzyme)"/>
    <property type="match status" value="1"/>
</dbReference>
<feature type="compositionally biased region" description="Low complexity" evidence="1">
    <location>
        <begin position="246"/>
        <end position="265"/>
    </location>
</feature>
<reference evidence="3" key="1">
    <citation type="journal article" date="2021" name="PeerJ">
        <title>Extensive microbial diversity within the chicken gut microbiome revealed by metagenomics and culture.</title>
        <authorList>
            <person name="Gilroy R."/>
            <person name="Ravi A."/>
            <person name="Getino M."/>
            <person name="Pursley I."/>
            <person name="Horton D.L."/>
            <person name="Alikhan N.F."/>
            <person name="Baker D."/>
            <person name="Gharbi K."/>
            <person name="Hall N."/>
            <person name="Watson M."/>
            <person name="Adriaenssens E.M."/>
            <person name="Foster-Nyarko E."/>
            <person name="Jarju S."/>
            <person name="Secka A."/>
            <person name="Antonio M."/>
            <person name="Oren A."/>
            <person name="Chaudhuri R.R."/>
            <person name="La Ragione R."/>
            <person name="Hildebrand F."/>
            <person name="Pallen M.J."/>
        </authorList>
    </citation>
    <scope>NUCLEOTIDE SEQUENCE</scope>
    <source>
        <strain evidence="3">ChiW4-1371</strain>
    </source>
</reference>
<proteinExistence type="predicted"/>
<dbReference type="PANTHER" id="PTHR23150">
    <property type="entry name" value="SULFATASE MODIFYING FACTOR 1, 2"/>
    <property type="match status" value="1"/>
</dbReference>
<evidence type="ECO:0000313" key="4">
    <source>
        <dbReference type="Proteomes" id="UP000824176"/>
    </source>
</evidence>
<name>A0A9D2GRC9_9BACT</name>
<sequence>MVKKVLTIIFLVVMPLYSYAFDKPSFVDSYSGIEFKKLNNKTYLAVYEVTQEQWYKVMNTAPFSFNKGGLYPAESVSIGDIQKFLNNLNAKTQSNYRLPTVAEWKEAAGEVRINRDDVCSYANFYDISSNAVNRFGNAYFECDDKYPNTAPVGSFAANSKGYYDLFGNVKEWLCNSESDRTNTCANLLGAASLAVAGGGFSDGPREMRKYIKDERTSLRYAGLGFRLAIDAASVNPDTITDGTNKPNVIAPVTTVPVTPSNNDNTDNSYNPSSAFDNQRNDVTNSPNFTNDNKQSNDQNNEPLPERKFKFLPFLRD</sequence>
<dbReference type="EMBL" id="DXAQ01000024">
    <property type="protein sequence ID" value="HIZ88638.1"/>
    <property type="molecule type" value="Genomic_DNA"/>
</dbReference>
<comment type="caution">
    <text evidence="3">The sequence shown here is derived from an EMBL/GenBank/DDBJ whole genome shotgun (WGS) entry which is preliminary data.</text>
</comment>
<dbReference type="AlphaFoldDB" id="A0A9D2GRC9"/>
<dbReference type="PANTHER" id="PTHR23150:SF19">
    <property type="entry name" value="FORMYLGLYCINE-GENERATING ENZYME"/>
    <property type="match status" value="1"/>
</dbReference>
<evidence type="ECO:0000313" key="3">
    <source>
        <dbReference type="EMBL" id="HIZ88638.1"/>
    </source>
</evidence>
<accession>A0A9D2GRC9</accession>
<dbReference type="InterPro" id="IPR016187">
    <property type="entry name" value="CTDL_fold"/>
</dbReference>
<gene>
    <name evidence="3" type="ORF">H9804_01735</name>
</gene>
<dbReference type="SUPFAM" id="SSF56436">
    <property type="entry name" value="C-type lectin-like"/>
    <property type="match status" value="1"/>
</dbReference>
<dbReference type="InterPro" id="IPR051043">
    <property type="entry name" value="Sulfatase_Mod_Factor_Kinase"/>
</dbReference>
<feature type="region of interest" description="Disordered" evidence="1">
    <location>
        <begin position="239"/>
        <end position="316"/>
    </location>
</feature>
<feature type="compositionally biased region" description="Polar residues" evidence="1">
    <location>
        <begin position="266"/>
        <end position="301"/>
    </location>
</feature>
<dbReference type="GO" id="GO:0120147">
    <property type="term" value="F:formylglycine-generating oxidase activity"/>
    <property type="evidence" value="ECO:0007669"/>
    <property type="project" value="TreeGrafter"/>
</dbReference>
<dbReference type="Pfam" id="PF03781">
    <property type="entry name" value="FGE-sulfatase"/>
    <property type="match status" value="1"/>
</dbReference>
<dbReference type="InterPro" id="IPR042095">
    <property type="entry name" value="SUMF_sf"/>
</dbReference>